<protein>
    <recommendedName>
        <fullName evidence="2">WLM domain-containing protein</fullName>
    </recommendedName>
</protein>
<accession>A0A2P7YRJ5</accession>
<feature type="domain" description="WLM" evidence="2">
    <location>
        <begin position="13"/>
        <end position="209"/>
    </location>
</feature>
<dbReference type="InterPro" id="IPR013536">
    <property type="entry name" value="WLM_dom"/>
</dbReference>
<dbReference type="InterPro" id="IPR053000">
    <property type="entry name" value="WSS1-like_metalloprotease"/>
</dbReference>
<evidence type="ECO:0000313" key="4">
    <source>
        <dbReference type="Proteomes" id="UP000241107"/>
    </source>
</evidence>
<dbReference type="Proteomes" id="UP000241107">
    <property type="component" value="Unassembled WGS sequence"/>
</dbReference>
<dbReference type="GO" id="GO:0008237">
    <property type="term" value="F:metallopeptidase activity"/>
    <property type="evidence" value="ECO:0007669"/>
    <property type="project" value="TreeGrafter"/>
</dbReference>
<comment type="caution">
    <text evidence="3">The sequence shown here is derived from an EMBL/GenBank/DDBJ whole genome shotgun (WGS) entry which is preliminary data.</text>
</comment>
<evidence type="ECO:0000313" key="3">
    <source>
        <dbReference type="EMBL" id="PSK38568.1"/>
    </source>
</evidence>
<dbReference type="STRING" id="418784.A0A2P7YRJ5"/>
<keyword evidence="4" id="KW-1185">Reference proteome</keyword>
<dbReference type="Pfam" id="PF08325">
    <property type="entry name" value="WLM"/>
    <property type="match status" value="1"/>
</dbReference>
<feature type="compositionally biased region" description="Basic residues" evidence="1">
    <location>
        <begin position="359"/>
        <end position="380"/>
    </location>
</feature>
<reference evidence="3 4" key="1">
    <citation type="submission" date="2018-03" db="EMBL/GenBank/DDBJ databases">
        <title>Candida pseudohaemulonii genome assembly and annotation.</title>
        <authorList>
            <person name="Munoz J.F."/>
            <person name="Gade L.G."/>
            <person name="Chow N.A."/>
            <person name="Litvintseva A.P."/>
            <person name="Loparev V.N."/>
            <person name="Cuomo C.A."/>
        </authorList>
    </citation>
    <scope>NUCLEOTIDE SEQUENCE [LARGE SCALE GENOMIC DNA]</scope>
    <source>
        <strain evidence="3 4">B12108</strain>
    </source>
</reference>
<dbReference type="GeneID" id="36565890"/>
<organism evidence="3 4">
    <name type="scientific">Candidozyma pseudohaemuli</name>
    <dbReference type="NCBI Taxonomy" id="418784"/>
    <lineage>
        <taxon>Eukaryota</taxon>
        <taxon>Fungi</taxon>
        <taxon>Dikarya</taxon>
        <taxon>Ascomycota</taxon>
        <taxon>Saccharomycotina</taxon>
        <taxon>Pichiomycetes</taxon>
        <taxon>Metschnikowiaceae</taxon>
        <taxon>Candidozyma</taxon>
    </lineage>
</organism>
<gene>
    <name evidence="3" type="ORF">C7M61_002501</name>
</gene>
<dbReference type="VEuPathDB" id="FungiDB:C7M61_002501"/>
<dbReference type="RefSeq" id="XP_024713800.1">
    <property type="nucleotide sequence ID" value="XM_024857874.1"/>
</dbReference>
<dbReference type="PANTHER" id="PTHR46622:SF1">
    <property type="entry name" value="DNA-DEPENDENT METALLOPROTEASE WSS1"/>
    <property type="match status" value="1"/>
</dbReference>
<sequence length="405" mass="45186">MVVQGRTKAKTQPNRKSPVANITNISSLKRFPDKDYALDLLHQLAVAVAPIINHYNFKVGMLCEMSPKSPNLLGLNVNKGQKILIRLRTPYNEKLFFPMSDLIGTFLHELTHNVHGPHDNKFYALLDELRNKYETGAFSSGSYVCEENKLGGAYVPPWLLSVTVRQKRLDAVSKVKYKSESRRLGGPLNVLRPKDLKAAMADAAERRLKDSKWCGGEVNEEELGLAGQDSDTPAEKLKEYKEVIDLTNEGADIEPVTEPEVIVIDACETKSRSSSPALSLSVSDTSFEVKFSPTKSPFPFNGALPFRRVLFSLSPPSLSPGKLFIGENGIYPRLKLVADIDFGRIIEWTEVSEERVKDTKKKNKVRKAKLKPAPKRKRKEVKSITFSELLAAQTKPLPPATQKSV</sequence>
<dbReference type="OrthoDB" id="49605at2759"/>
<dbReference type="GO" id="GO:0005634">
    <property type="term" value="C:nucleus"/>
    <property type="evidence" value="ECO:0007669"/>
    <property type="project" value="TreeGrafter"/>
</dbReference>
<dbReference type="PANTHER" id="PTHR46622">
    <property type="entry name" value="DNA-DEPENDENT METALLOPROTEASE WSS1"/>
    <property type="match status" value="1"/>
</dbReference>
<name>A0A2P7YRJ5_9ASCO</name>
<dbReference type="AlphaFoldDB" id="A0A2P7YRJ5"/>
<dbReference type="EMBL" id="PYFQ01000005">
    <property type="protein sequence ID" value="PSK38568.1"/>
    <property type="molecule type" value="Genomic_DNA"/>
</dbReference>
<proteinExistence type="predicted"/>
<evidence type="ECO:0000259" key="2">
    <source>
        <dbReference type="PROSITE" id="PS51397"/>
    </source>
</evidence>
<dbReference type="PROSITE" id="PS51397">
    <property type="entry name" value="WLM"/>
    <property type="match status" value="1"/>
</dbReference>
<evidence type="ECO:0000256" key="1">
    <source>
        <dbReference type="SAM" id="MobiDB-lite"/>
    </source>
</evidence>
<dbReference type="GO" id="GO:0006281">
    <property type="term" value="P:DNA repair"/>
    <property type="evidence" value="ECO:0007669"/>
    <property type="project" value="TreeGrafter"/>
</dbReference>
<feature type="region of interest" description="Disordered" evidence="1">
    <location>
        <begin position="359"/>
        <end position="381"/>
    </location>
</feature>